<keyword evidence="4 6" id="KW-1133">Transmembrane helix</keyword>
<proteinExistence type="predicted"/>
<dbReference type="InterPro" id="IPR000620">
    <property type="entry name" value="EamA_dom"/>
</dbReference>
<evidence type="ECO:0000256" key="1">
    <source>
        <dbReference type="ARBA" id="ARBA00004651"/>
    </source>
</evidence>
<feature type="transmembrane region" description="Helical" evidence="6">
    <location>
        <begin position="39"/>
        <end position="55"/>
    </location>
</feature>
<sequence length="309" mass="33234">MSKTKGTIYGIIAAISYGTNPLGALSLYQEGIHVNSVLFYRYALAALVILMILFAKKESLKINKLELKIVSLLGLLFASSSLTLFTSFHYMDAGIASTLLFVYPIMVAVLMAVFFKEKISATTILSIALALTGISLLSNGGDGETLNLTGVILVLISSLTYAIYIVIINQSAIKMSVFKLTFYVLVFCVLTTVTYSLFGGGEPIQWLTTSSSWGYVWMLAIVPTVISLITMTLAVNSIGSTPTAIMGALEPLTAVIIGVSIFGEQLTINLVLGIFIILVSVILIIAGKSISFKFIQEIVHKGSTNLTEK</sequence>
<protein>
    <recommendedName>
        <fullName evidence="7">EamA domain-containing protein</fullName>
    </recommendedName>
</protein>
<feature type="domain" description="EamA" evidence="7">
    <location>
        <begin position="5"/>
        <end position="138"/>
    </location>
</feature>
<feature type="transmembrane region" description="Helical" evidence="6">
    <location>
        <begin position="67"/>
        <end position="88"/>
    </location>
</feature>
<feature type="transmembrane region" description="Helical" evidence="6">
    <location>
        <begin position="213"/>
        <end position="236"/>
    </location>
</feature>
<name>F3ZTA0_9BACE</name>
<dbReference type="eggNOG" id="COG0697">
    <property type="taxonomic scope" value="Bacteria"/>
</dbReference>
<feature type="transmembrane region" description="Helical" evidence="6">
    <location>
        <begin position="243"/>
        <end position="262"/>
    </location>
</feature>
<gene>
    <name evidence="8" type="ORF">Bcop_2095</name>
</gene>
<dbReference type="InterPro" id="IPR050638">
    <property type="entry name" value="AA-Vitamin_Transporters"/>
</dbReference>
<keyword evidence="5 6" id="KW-0472">Membrane</keyword>
<keyword evidence="3 6" id="KW-0812">Transmembrane</keyword>
<evidence type="ECO:0000313" key="9">
    <source>
        <dbReference type="Proteomes" id="UP000018439"/>
    </source>
</evidence>
<feature type="transmembrane region" description="Helical" evidence="6">
    <location>
        <begin position="180"/>
        <end position="198"/>
    </location>
</feature>
<feature type="transmembrane region" description="Helical" evidence="6">
    <location>
        <begin position="122"/>
        <end position="140"/>
    </location>
</feature>
<dbReference type="InterPro" id="IPR037185">
    <property type="entry name" value="EmrE-like"/>
</dbReference>
<feature type="transmembrane region" description="Helical" evidence="6">
    <location>
        <begin position="268"/>
        <end position="286"/>
    </location>
</feature>
<dbReference type="OrthoDB" id="9806740at2"/>
<keyword evidence="9" id="KW-1185">Reference proteome</keyword>
<evidence type="ECO:0000256" key="5">
    <source>
        <dbReference type="ARBA" id="ARBA00023136"/>
    </source>
</evidence>
<dbReference type="GO" id="GO:0005886">
    <property type="term" value="C:plasma membrane"/>
    <property type="evidence" value="ECO:0007669"/>
    <property type="project" value="UniProtKB-SubCell"/>
</dbReference>
<dbReference type="PANTHER" id="PTHR32322">
    <property type="entry name" value="INNER MEMBRANE TRANSPORTER"/>
    <property type="match status" value="1"/>
</dbReference>
<evidence type="ECO:0000259" key="7">
    <source>
        <dbReference type="Pfam" id="PF00892"/>
    </source>
</evidence>
<organism evidence="8 9">
    <name type="scientific">Bacteroides coprosuis DSM 18011</name>
    <dbReference type="NCBI Taxonomy" id="679937"/>
    <lineage>
        <taxon>Bacteria</taxon>
        <taxon>Pseudomonadati</taxon>
        <taxon>Bacteroidota</taxon>
        <taxon>Bacteroidia</taxon>
        <taxon>Bacteroidales</taxon>
        <taxon>Bacteroidaceae</taxon>
        <taxon>Bacteroides</taxon>
    </lineage>
</organism>
<accession>F3ZTA0</accession>
<comment type="subcellular location">
    <subcellularLocation>
        <location evidence="1">Cell membrane</location>
        <topology evidence="1">Multi-pass membrane protein</topology>
    </subcellularLocation>
</comment>
<evidence type="ECO:0000313" key="8">
    <source>
        <dbReference type="EMBL" id="EGJ72268.1"/>
    </source>
</evidence>
<reference evidence="8 9" key="1">
    <citation type="journal article" date="2011" name="Stand. Genomic Sci.">
        <title>Non-contiguous finished genome sequence of Bacteroides coprosuis type strain (PC139).</title>
        <authorList>
            <person name="Land M."/>
            <person name="Held B."/>
            <person name="Gronow S."/>
            <person name="Abt B."/>
            <person name="Lucas S."/>
            <person name="Del Rio T.G."/>
            <person name="Nolan M."/>
            <person name="Tice H."/>
            <person name="Cheng J.F."/>
            <person name="Pitluck S."/>
            <person name="Liolios K."/>
            <person name="Pagani I."/>
            <person name="Ivanova N."/>
            <person name="Mavromatis K."/>
            <person name="Mikhailova N."/>
            <person name="Pati A."/>
            <person name="Tapia R."/>
            <person name="Han C."/>
            <person name="Goodwin L."/>
            <person name="Chen A."/>
            <person name="Palaniappan K."/>
            <person name="Hauser L."/>
            <person name="Brambilla E.M."/>
            <person name="Rohde M."/>
            <person name="Goker M."/>
            <person name="Detter J.C."/>
            <person name="Woyke T."/>
            <person name="Bristow J."/>
            <person name="Eisen J.A."/>
            <person name="Markowitz V."/>
            <person name="Hugenholtz P."/>
            <person name="Kyrpides N.C."/>
            <person name="Klenk H.P."/>
            <person name="Lapidus A."/>
        </authorList>
    </citation>
    <scope>NUCLEOTIDE SEQUENCE [LARGE SCALE GENOMIC DNA]</scope>
    <source>
        <strain evidence="8 9">DSM 18011</strain>
    </source>
</reference>
<evidence type="ECO:0000256" key="2">
    <source>
        <dbReference type="ARBA" id="ARBA00022475"/>
    </source>
</evidence>
<dbReference type="Gene3D" id="1.10.3730.20">
    <property type="match status" value="1"/>
</dbReference>
<evidence type="ECO:0000256" key="4">
    <source>
        <dbReference type="ARBA" id="ARBA00022989"/>
    </source>
</evidence>
<keyword evidence="2" id="KW-1003">Cell membrane</keyword>
<dbReference type="HOGENOM" id="CLU_033863_9_3_10"/>
<feature type="transmembrane region" description="Helical" evidence="6">
    <location>
        <begin position="94"/>
        <end position="115"/>
    </location>
</feature>
<dbReference type="Proteomes" id="UP000018439">
    <property type="component" value="Chromosome"/>
</dbReference>
<evidence type="ECO:0000256" key="3">
    <source>
        <dbReference type="ARBA" id="ARBA00022692"/>
    </source>
</evidence>
<dbReference type="PANTHER" id="PTHR32322:SF18">
    <property type="entry name" value="S-ADENOSYLMETHIONINE_S-ADENOSYLHOMOCYSTEINE TRANSPORTER"/>
    <property type="match status" value="1"/>
</dbReference>
<evidence type="ECO:0000256" key="6">
    <source>
        <dbReference type="SAM" id="Phobius"/>
    </source>
</evidence>
<dbReference type="EMBL" id="CM001167">
    <property type="protein sequence ID" value="EGJ72268.1"/>
    <property type="molecule type" value="Genomic_DNA"/>
</dbReference>
<dbReference type="Pfam" id="PF00892">
    <property type="entry name" value="EamA"/>
    <property type="match status" value="2"/>
</dbReference>
<feature type="transmembrane region" description="Helical" evidence="6">
    <location>
        <begin position="146"/>
        <end position="168"/>
    </location>
</feature>
<dbReference type="SUPFAM" id="SSF103481">
    <property type="entry name" value="Multidrug resistance efflux transporter EmrE"/>
    <property type="match status" value="2"/>
</dbReference>
<feature type="domain" description="EamA" evidence="7">
    <location>
        <begin position="149"/>
        <end position="285"/>
    </location>
</feature>
<feature type="transmembrane region" description="Helical" evidence="6">
    <location>
        <begin position="7"/>
        <end position="27"/>
    </location>
</feature>
<dbReference type="AlphaFoldDB" id="F3ZTA0"/>